<evidence type="ECO:0000259" key="8">
    <source>
        <dbReference type="PROSITE" id="PS51999"/>
    </source>
</evidence>
<dbReference type="Proteomes" id="UP001293254">
    <property type="component" value="Unassembled WGS sequence"/>
</dbReference>
<gene>
    <name evidence="9" type="ORF">Salat_0227800</name>
</gene>
<organism evidence="9 10">
    <name type="scientific">Sesamum alatum</name>
    <dbReference type="NCBI Taxonomy" id="300844"/>
    <lineage>
        <taxon>Eukaryota</taxon>
        <taxon>Viridiplantae</taxon>
        <taxon>Streptophyta</taxon>
        <taxon>Embryophyta</taxon>
        <taxon>Tracheophyta</taxon>
        <taxon>Spermatophyta</taxon>
        <taxon>Magnoliopsida</taxon>
        <taxon>eudicotyledons</taxon>
        <taxon>Gunneridae</taxon>
        <taxon>Pentapetalae</taxon>
        <taxon>asterids</taxon>
        <taxon>lamiids</taxon>
        <taxon>Lamiales</taxon>
        <taxon>Pedaliaceae</taxon>
        <taxon>Sesamum</taxon>
    </lineage>
</organism>
<proteinExistence type="predicted"/>
<evidence type="ECO:0000256" key="4">
    <source>
        <dbReference type="PROSITE-ProRule" id="PRU01343"/>
    </source>
</evidence>
<evidence type="ECO:0000313" key="9">
    <source>
        <dbReference type="EMBL" id="KAK4438932.1"/>
    </source>
</evidence>
<dbReference type="GO" id="GO:0008270">
    <property type="term" value="F:zinc ion binding"/>
    <property type="evidence" value="ECO:0007669"/>
    <property type="project" value="UniProtKB-KW"/>
</dbReference>
<comment type="caution">
    <text evidence="9">The sequence shown here is derived from an EMBL/GenBank/DDBJ whole genome shotgun (WGS) entry which is preliminary data.</text>
</comment>
<dbReference type="Pfam" id="PF06839">
    <property type="entry name" value="Zn_ribbon_GRF"/>
    <property type="match status" value="1"/>
</dbReference>
<feature type="coiled-coil region" evidence="5">
    <location>
        <begin position="83"/>
        <end position="110"/>
    </location>
</feature>
<keyword evidence="7" id="KW-0472">Membrane</keyword>
<evidence type="ECO:0000256" key="3">
    <source>
        <dbReference type="ARBA" id="ARBA00022833"/>
    </source>
</evidence>
<keyword evidence="7" id="KW-0812">Transmembrane</keyword>
<feature type="compositionally biased region" description="Polar residues" evidence="6">
    <location>
        <begin position="231"/>
        <end position="241"/>
    </location>
</feature>
<evidence type="ECO:0000256" key="1">
    <source>
        <dbReference type="ARBA" id="ARBA00022723"/>
    </source>
</evidence>
<dbReference type="EMBL" id="JACGWO010000001">
    <property type="protein sequence ID" value="KAK4438932.1"/>
    <property type="molecule type" value="Genomic_DNA"/>
</dbReference>
<feature type="domain" description="GRF-type" evidence="8">
    <location>
        <begin position="33"/>
        <end position="74"/>
    </location>
</feature>
<keyword evidence="3" id="KW-0862">Zinc</keyword>
<evidence type="ECO:0000256" key="6">
    <source>
        <dbReference type="SAM" id="MobiDB-lite"/>
    </source>
</evidence>
<feature type="transmembrane region" description="Helical" evidence="7">
    <location>
        <begin position="114"/>
        <end position="138"/>
    </location>
</feature>
<accession>A0AAE2CY59</accession>
<feature type="region of interest" description="Disordered" evidence="6">
    <location>
        <begin position="231"/>
        <end position="298"/>
    </location>
</feature>
<keyword evidence="10" id="KW-1185">Reference proteome</keyword>
<dbReference type="InterPro" id="IPR010666">
    <property type="entry name" value="Znf_GRF"/>
</dbReference>
<keyword evidence="5" id="KW-0175">Coiled coil</keyword>
<dbReference type="PROSITE" id="PS51999">
    <property type="entry name" value="ZF_GRF"/>
    <property type="match status" value="1"/>
</dbReference>
<name>A0AAE2CY59_9LAMI</name>
<feature type="compositionally biased region" description="Basic residues" evidence="6">
    <location>
        <begin position="288"/>
        <end position="298"/>
    </location>
</feature>
<keyword evidence="2 4" id="KW-0863">Zinc-finger</keyword>
<evidence type="ECO:0000313" key="10">
    <source>
        <dbReference type="Proteomes" id="UP001293254"/>
    </source>
</evidence>
<evidence type="ECO:0000256" key="7">
    <source>
        <dbReference type="SAM" id="Phobius"/>
    </source>
</evidence>
<reference evidence="9" key="1">
    <citation type="submission" date="2020-06" db="EMBL/GenBank/DDBJ databases">
        <authorList>
            <person name="Li T."/>
            <person name="Hu X."/>
            <person name="Zhang T."/>
            <person name="Song X."/>
            <person name="Zhang H."/>
            <person name="Dai N."/>
            <person name="Sheng W."/>
            <person name="Hou X."/>
            <person name="Wei L."/>
        </authorList>
    </citation>
    <scope>NUCLEOTIDE SEQUENCE</scope>
    <source>
        <strain evidence="9">3651</strain>
        <tissue evidence="9">Leaf</tissue>
    </source>
</reference>
<keyword evidence="7" id="KW-1133">Transmembrane helix</keyword>
<sequence length="298" mass="33335">MNRTASNHLQSRSTGHSYTDNIDADDSGCVRICKCGHDLAIRTSWTNSNPGRRFRGCPGDAGTYCGVFEWVDPPMCHRSKDVIPGLLNRLNNQEKQLKEYGEKLRQLEAREDNIMLYCLCGIVACAIILVLLILLVAIEWDPKKNIISADKYVWEQIAKVLFGECTADFDEEELVYFDHAGTCLDDEWVHPNIPPADDSSEDSSYGQNDGLGLEDPSWWAFVQEYYASDSGTESVNTNSVTIRRPAQTGYATPPNRSPNKEVCTPSSCASNDPDLSDKAPSSYIPKYLRSRQPKKPKI</sequence>
<keyword evidence="1" id="KW-0479">Metal-binding</keyword>
<protein>
    <recommendedName>
        <fullName evidence="8">GRF-type domain-containing protein</fullName>
    </recommendedName>
</protein>
<reference evidence="9" key="2">
    <citation type="journal article" date="2024" name="Plant">
        <title>Genomic evolution and insights into agronomic trait innovations of Sesamum species.</title>
        <authorList>
            <person name="Miao H."/>
            <person name="Wang L."/>
            <person name="Qu L."/>
            <person name="Liu H."/>
            <person name="Sun Y."/>
            <person name="Le M."/>
            <person name="Wang Q."/>
            <person name="Wei S."/>
            <person name="Zheng Y."/>
            <person name="Lin W."/>
            <person name="Duan Y."/>
            <person name="Cao H."/>
            <person name="Xiong S."/>
            <person name="Wang X."/>
            <person name="Wei L."/>
            <person name="Li C."/>
            <person name="Ma Q."/>
            <person name="Ju M."/>
            <person name="Zhao R."/>
            <person name="Li G."/>
            <person name="Mu C."/>
            <person name="Tian Q."/>
            <person name="Mei H."/>
            <person name="Zhang T."/>
            <person name="Gao T."/>
            <person name="Zhang H."/>
        </authorList>
    </citation>
    <scope>NUCLEOTIDE SEQUENCE</scope>
    <source>
        <strain evidence="9">3651</strain>
    </source>
</reference>
<evidence type="ECO:0000256" key="2">
    <source>
        <dbReference type="ARBA" id="ARBA00022771"/>
    </source>
</evidence>
<evidence type="ECO:0000256" key="5">
    <source>
        <dbReference type="SAM" id="Coils"/>
    </source>
</evidence>
<dbReference type="AlphaFoldDB" id="A0AAE2CY59"/>
<dbReference type="PANTHER" id="PTHR33248">
    <property type="entry name" value="ZINC ION-BINDING PROTEIN"/>
    <property type="match status" value="1"/>
</dbReference>